<name>A0A0S4MU92_9BACT</name>
<keyword evidence="1" id="KW-1133">Transmembrane helix</keyword>
<protein>
    <submittedName>
        <fullName evidence="2">Uncharacterized protein</fullName>
    </submittedName>
</protein>
<gene>
    <name evidence="2" type="ORF">JGI1_00453</name>
</gene>
<accession>A0A0S4MU92</accession>
<dbReference type="Proteomes" id="UP000320623">
    <property type="component" value="Unassembled WGS sequence"/>
</dbReference>
<keyword evidence="3" id="KW-1185">Reference proteome</keyword>
<dbReference type="RefSeq" id="WP_140944255.1">
    <property type="nucleotide sequence ID" value="NZ_FAOO01000003.1"/>
</dbReference>
<organism evidence="2 3">
    <name type="scientific">Candidatus Thermokryptus mobilis</name>
    <dbReference type="NCBI Taxonomy" id="1643428"/>
    <lineage>
        <taxon>Bacteria</taxon>
        <taxon>Pseudomonadati</taxon>
        <taxon>Candidatus Kryptoniota</taxon>
        <taxon>Candidatus Thermokryptus</taxon>
    </lineage>
</organism>
<dbReference type="AlphaFoldDB" id="A0A0S4MU92"/>
<feature type="transmembrane region" description="Helical" evidence="1">
    <location>
        <begin position="126"/>
        <end position="157"/>
    </location>
</feature>
<evidence type="ECO:0000313" key="3">
    <source>
        <dbReference type="Proteomes" id="UP000320623"/>
    </source>
</evidence>
<evidence type="ECO:0000313" key="2">
    <source>
        <dbReference type="EMBL" id="CUU02297.1"/>
    </source>
</evidence>
<reference evidence="3" key="1">
    <citation type="submission" date="2015-11" db="EMBL/GenBank/DDBJ databases">
        <authorList>
            <person name="Varghese N."/>
        </authorList>
    </citation>
    <scope>NUCLEOTIDE SEQUENCE [LARGE SCALE GENOMIC DNA]</scope>
</reference>
<sequence length="187" mass="20104">MVKVLLLLLLTVFPLEEQMRAQSDSLIIELIDDQIFVPIKPIEIIYSSDPSASDTLIFLYKGELLSVSIDDISKIIVAKKSKFWKYLATGAGIGIVAGAIPGIIILGKISSENSQSSSRYIDLSGLAYAIGFAILFAGAGIGLIAGATIGGITGAIVSKNIVYDFSKMTGSEKIETIQKLIKKYKER</sequence>
<keyword evidence="1" id="KW-0812">Transmembrane</keyword>
<dbReference type="STRING" id="1643428.GCA_001442855_00440"/>
<feature type="transmembrane region" description="Helical" evidence="1">
    <location>
        <begin position="83"/>
        <end position="106"/>
    </location>
</feature>
<dbReference type="EMBL" id="FAOO01000003">
    <property type="protein sequence ID" value="CUU02297.1"/>
    <property type="molecule type" value="Genomic_DNA"/>
</dbReference>
<proteinExistence type="predicted"/>
<keyword evidence="1" id="KW-0472">Membrane</keyword>
<evidence type="ECO:0000256" key="1">
    <source>
        <dbReference type="SAM" id="Phobius"/>
    </source>
</evidence>